<dbReference type="OrthoDB" id="10258708at2759"/>
<dbReference type="PhylomeDB" id="A0A0G4GGS3"/>
<dbReference type="STRING" id="1169540.A0A0G4GGS3"/>
<name>A0A0G4GGS3_VITBC</name>
<dbReference type="AlphaFoldDB" id="A0A0G4GGS3"/>
<accession>A0A0G4GGS3</accession>
<dbReference type="EMBL" id="CDMY01000661">
    <property type="protein sequence ID" value="CEM28827.1"/>
    <property type="molecule type" value="Genomic_DNA"/>
</dbReference>
<sequence>MSEAMTESEAPLKQHPSAVKNAQPARVNMFRGQDRLIKPDEKIPWHLACFFGLQHALVMLGSLPTAATLIGIATENFDEIPYLVSMSVFTSGVCTLIHVYQFRTPPLPGFPLGIALGSGMLSVMGTSFTFVVIASNVDRSLTPHQRLAAIFVGAMICWIVEAFMSFCPTKMKAIFPPLVTGTVVFMIGLSLLYVGVNNLAGNVGPFDAYGAPNEWAAVFFGILFGTIFALFFGTRRCAHGPTWGCDGFINMDISNNGLADAPWFTYPHLFKYGVAFDGSLLLPMIIAYIVSGVECMGDLTATAKYSGLPTAGDRFNLILQGGLLNDAFSSLFCAIFTAFPNITYSGNNGIIAMTRVASRRAGVVVGFLLVFLGLFGKFGAAFVLIPWPVIGAALTICFGLMLIGGLSMVAHGGFTQRKMFILACAIGISAGIKFAGTVHPNSLAAWNCEGADETAHYLQAINALDIAVRDDRYIDEDGTRVCKLRDLSFTVNTLWRATYLIISSELVLAFLITVTLNLILPKTEEDYAAERRMEKEEMRGEDSLPPAKASSLLSVDMQDDLHDNGTSGEATPQLKSGNNKVGAITPATESEDVYAASPPTPQPGSSDSSIDGGSPV</sequence>
<feature type="region of interest" description="Disordered" evidence="7">
    <location>
        <begin position="1"/>
        <end position="21"/>
    </location>
</feature>
<evidence type="ECO:0000256" key="2">
    <source>
        <dbReference type="ARBA" id="ARBA00008821"/>
    </source>
</evidence>
<evidence type="ECO:0000256" key="4">
    <source>
        <dbReference type="ARBA" id="ARBA00022692"/>
    </source>
</evidence>
<keyword evidence="4 8" id="KW-0812">Transmembrane</keyword>
<evidence type="ECO:0000313" key="10">
    <source>
        <dbReference type="Proteomes" id="UP000041254"/>
    </source>
</evidence>
<evidence type="ECO:0000256" key="6">
    <source>
        <dbReference type="ARBA" id="ARBA00023136"/>
    </source>
</evidence>
<protein>
    <recommendedName>
        <fullName evidence="11">Xanthine/uracil permease</fullName>
    </recommendedName>
</protein>
<organism evidence="9 10">
    <name type="scientific">Vitrella brassicaformis (strain CCMP3155)</name>
    <dbReference type="NCBI Taxonomy" id="1169540"/>
    <lineage>
        <taxon>Eukaryota</taxon>
        <taxon>Sar</taxon>
        <taxon>Alveolata</taxon>
        <taxon>Colpodellida</taxon>
        <taxon>Vitrellaceae</taxon>
        <taxon>Vitrella</taxon>
    </lineage>
</organism>
<evidence type="ECO:0000313" key="9">
    <source>
        <dbReference type="EMBL" id="CEM28827.1"/>
    </source>
</evidence>
<dbReference type="GO" id="GO:0042907">
    <property type="term" value="F:xanthine transmembrane transporter activity"/>
    <property type="evidence" value="ECO:0007669"/>
    <property type="project" value="TreeGrafter"/>
</dbReference>
<feature type="region of interest" description="Disordered" evidence="7">
    <location>
        <begin position="552"/>
        <end position="616"/>
    </location>
</feature>
<gene>
    <name evidence="9" type="ORF">Vbra_22283</name>
</gene>
<dbReference type="InterPro" id="IPR006043">
    <property type="entry name" value="NCS2"/>
</dbReference>
<feature type="transmembrane region" description="Helical" evidence="8">
    <location>
        <begin position="361"/>
        <end position="383"/>
    </location>
</feature>
<dbReference type="PANTHER" id="PTHR42810">
    <property type="entry name" value="PURINE PERMEASE C1399.01C-RELATED"/>
    <property type="match status" value="1"/>
</dbReference>
<dbReference type="Proteomes" id="UP000041254">
    <property type="component" value="Unassembled WGS sequence"/>
</dbReference>
<evidence type="ECO:0000256" key="1">
    <source>
        <dbReference type="ARBA" id="ARBA00004141"/>
    </source>
</evidence>
<evidence type="ECO:0008006" key="11">
    <source>
        <dbReference type="Google" id="ProtNLM"/>
    </source>
</evidence>
<comment type="subcellular location">
    <subcellularLocation>
        <location evidence="1">Membrane</location>
        <topology evidence="1">Multi-pass membrane protein</topology>
    </subcellularLocation>
</comment>
<evidence type="ECO:0000256" key="7">
    <source>
        <dbReference type="SAM" id="MobiDB-lite"/>
    </source>
</evidence>
<evidence type="ECO:0000256" key="8">
    <source>
        <dbReference type="SAM" id="Phobius"/>
    </source>
</evidence>
<evidence type="ECO:0000256" key="5">
    <source>
        <dbReference type="ARBA" id="ARBA00022989"/>
    </source>
</evidence>
<keyword evidence="3" id="KW-0813">Transport</keyword>
<feature type="transmembrane region" description="Helical" evidence="8">
    <location>
        <begin position="80"/>
        <end position="100"/>
    </location>
</feature>
<comment type="similarity">
    <text evidence="2">Belongs to the nucleobase:cation symporter-2 (NCS2) (TC 2.A.40) family.</text>
</comment>
<feature type="transmembrane region" description="Helical" evidence="8">
    <location>
        <begin position="45"/>
        <end position="74"/>
    </location>
</feature>
<dbReference type="PANTHER" id="PTHR42810:SF2">
    <property type="entry name" value="PURINE PERMEASE C1399.01C-RELATED"/>
    <property type="match status" value="1"/>
</dbReference>
<evidence type="ECO:0000256" key="3">
    <source>
        <dbReference type="ARBA" id="ARBA00022448"/>
    </source>
</evidence>
<reference evidence="9 10" key="1">
    <citation type="submission" date="2014-11" db="EMBL/GenBank/DDBJ databases">
        <authorList>
            <person name="Zhu J."/>
            <person name="Qi W."/>
            <person name="Song R."/>
        </authorList>
    </citation>
    <scope>NUCLEOTIDE SEQUENCE [LARGE SCALE GENOMIC DNA]</scope>
</reference>
<feature type="transmembrane region" description="Helical" evidence="8">
    <location>
        <begin position="215"/>
        <end position="233"/>
    </location>
</feature>
<feature type="transmembrane region" description="Helical" evidence="8">
    <location>
        <begin position="112"/>
        <end position="135"/>
    </location>
</feature>
<feature type="compositionally biased region" description="Low complexity" evidence="7">
    <location>
        <begin position="604"/>
        <end position="616"/>
    </location>
</feature>
<feature type="transmembrane region" description="Helical" evidence="8">
    <location>
        <begin position="497"/>
        <end position="520"/>
    </location>
</feature>
<proteinExistence type="inferred from homology"/>
<dbReference type="VEuPathDB" id="CryptoDB:Vbra_22283"/>
<keyword evidence="6 8" id="KW-0472">Membrane</keyword>
<keyword evidence="10" id="KW-1185">Reference proteome</keyword>
<dbReference type="GO" id="GO:0005886">
    <property type="term" value="C:plasma membrane"/>
    <property type="evidence" value="ECO:0007669"/>
    <property type="project" value="TreeGrafter"/>
</dbReference>
<feature type="transmembrane region" description="Helical" evidence="8">
    <location>
        <begin position="419"/>
        <end position="436"/>
    </location>
</feature>
<dbReference type="InParanoid" id="A0A0G4GGS3"/>
<feature type="transmembrane region" description="Helical" evidence="8">
    <location>
        <begin position="147"/>
        <end position="167"/>
    </location>
</feature>
<dbReference type="Pfam" id="PF00860">
    <property type="entry name" value="Xan_ur_permease"/>
    <property type="match status" value="2"/>
</dbReference>
<keyword evidence="5 8" id="KW-1133">Transmembrane helix</keyword>
<feature type="transmembrane region" description="Helical" evidence="8">
    <location>
        <begin position="389"/>
        <end position="410"/>
    </location>
</feature>
<feature type="transmembrane region" description="Helical" evidence="8">
    <location>
        <begin position="174"/>
        <end position="195"/>
    </location>
</feature>
<feature type="compositionally biased region" description="Polar residues" evidence="7">
    <location>
        <begin position="564"/>
        <end position="579"/>
    </location>
</feature>